<evidence type="ECO:0000256" key="3">
    <source>
        <dbReference type="ARBA" id="ARBA00012953"/>
    </source>
</evidence>
<evidence type="ECO:0000256" key="4">
    <source>
        <dbReference type="ARBA" id="ARBA00021948"/>
    </source>
</evidence>
<keyword evidence="6" id="KW-0460">Magnesium</keyword>
<reference evidence="8" key="1">
    <citation type="journal article" date="2020" name="mSystems">
        <title>Genome- and Community-Level Interaction Insights into Carbon Utilization and Element Cycling Functions of Hydrothermarchaeota in Hydrothermal Sediment.</title>
        <authorList>
            <person name="Zhou Z."/>
            <person name="Liu Y."/>
            <person name="Xu W."/>
            <person name="Pan J."/>
            <person name="Luo Z.H."/>
            <person name="Li M."/>
        </authorList>
    </citation>
    <scope>NUCLEOTIDE SEQUENCE [LARGE SCALE GENOMIC DNA]</scope>
    <source>
        <strain evidence="8">HyVt-570</strain>
    </source>
</reference>
<comment type="cofactor">
    <cofactor evidence="1">
        <name>Mg(2+)</name>
        <dbReference type="ChEBI" id="CHEBI:18420"/>
    </cofactor>
</comment>
<evidence type="ECO:0000256" key="6">
    <source>
        <dbReference type="ARBA" id="ARBA00022842"/>
    </source>
</evidence>
<dbReference type="PANTHER" id="PTHR37311">
    <property type="entry name" value="2-PHOSPHOSULFOLACTATE PHOSPHATASE-RELATED"/>
    <property type="match status" value="1"/>
</dbReference>
<comment type="caution">
    <text evidence="8">The sequence shown here is derived from an EMBL/GenBank/DDBJ whole genome shotgun (WGS) entry which is preliminary data.</text>
</comment>
<dbReference type="Gene3D" id="3.90.1560.10">
    <property type="entry name" value="ComB-like"/>
    <property type="match status" value="1"/>
</dbReference>
<dbReference type="Proteomes" id="UP000885759">
    <property type="component" value="Unassembled WGS sequence"/>
</dbReference>
<sequence length="241" mass="25692">MRLAVDLTPNPPHADETIVAVDVLRATTSIGMLLEKGAREVWVARSARAALAWAGADDLLLGEKEGLPPEGFHHGTSPAALARLEVRGRRVVYTSDHLPALLERVKRSQGVWLGSLRNAPSLVEQLRTSAPEAVRFVCAGFRGAEALDDALAAGLFVRALQGARELTELEGAARICTALFDRFSHPLEGLVASASGRFLRSMGFEDDLATAARVGADRTVPKLAGSELTAAGPLFRFLPVP</sequence>
<evidence type="ECO:0000256" key="7">
    <source>
        <dbReference type="ARBA" id="ARBA00033711"/>
    </source>
</evidence>
<evidence type="ECO:0000256" key="1">
    <source>
        <dbReference type="ARBA" id="ARBA00001946"/>
    </source>
</evidence>
<protein>
    <recommendedName>
        <fullName evidence="4">Probable 2-phosphosulfolactate phosphatase</fullName>
        <ecNumber evidence="3">3.1.3.71</ecNumber>
    </recommendedName>
</protein>
<organism evidence="8">
    <name type="scientific">Oceanithermus profundus</name>
    <dbReference type="NCBI Taxonomy" id="187137"/>
    <lineage>
        <taxon>Bacteria</taxon>
        <taxon>Thermotogati</taxon>
        <taxon>Deinococcota</taxon>
        <taxon>Deinococci</taxon>
        <taxon>Thermales</taxon>
        <taxon>Thermaceae</taxon>
        <taxon>Oceanithermus</taxon>
    </lineage>
</organism>
<dbReference type="PANTHER" id="PTHR37311:SF1">
    <property type="entry name" value="2-PHOSPHOSULFOLACTATE PHOSPHATASE-RELATED"/>
    <property type="match status" value="1"/>
</dbReference>
<gene>
    <name evidence="8" type="ORF">ENK37_01455</name>
</gene>
<comment type="catalytic activity">
    <reaction evidence="7">
        <text>(2R)-O-phospho-3-sulfolactate + H2O = (2R)-3-sulfolactate + phosphate</text>
        <dbReference type="Rhea" id="RHEA:23416"/>
        <dbReference type="ChEBI" id="CHEBI:15377"/>
        <dbReference type="ChEBI" id="CHEBI:15597"/>
        <dbReference type="ChEBI" id="CHEBI:43474"/>
        <dbReference type="ChEBI" id="CHEBI:58738"/>
        <dbReference type="EC" id="3.1.3.71"/>
    </reaction>
</comment>
<dbReference type="GO" id="GO:0050545">
    <property type="term" value="F:sulfopyruvate decarboxylase activity"/>
    <property type="evidence" value="ECO:0007669"/>
    <property type="project" value="TreeGrafter"/>
</dbReference>
<dbReference type="InterPro" id="IPR036702">
    <property type="entry name" value="ComB-like_sf"/>
</dbReference>
<comment type="similarity">
    <text evidence="2">Belongs to the ComB family.</text>
</comment>
<dbReference type="GO" id="GO:0050532">
    <property type="term" value="F:2-phosphosulfolactate phosphatase activity"/>
    <property type="evidence" value="ECO:0007669"/>
    <property type="project" value="UniProtKB-EC"/>
</dbReference>
<dbReference type="GO" id="GO:0000287">
    <property type="term" value="F:magnesium ion binding"/>
    <property type="evidence" value="ECO:0007669"/>
    <property type="project" value="InterPro"/>
</dbReference>
<dbReference type="EMBL" id="DRPZ01000041">
    <property type="protein sequence ID" value="HGY08710.1"/>
    <property type="molecule type" value="Genomic_DNA"/>
</dbReference>
<dbReference type="AlphaFoldDB" id="A0A7C4VFB9"/>
<accession>A0A7C4VFB9</accession>
<dbReference type="InterPro" id="IPR005238">
    <property type="entry name" value="ComB-like"/>
</dbReference>
<keyword evidence="5" id="KW-0378">Hydrolase</keyword>
<dbReference type="EC" id="3.1.3.71" evidence="3"/>
<evidence type="ECO:0000313" key="8">
    <source>
        <dbReference type="EMBL" id="HGY08710.1"/>
    </source>
</evidence>
<evidence type="ECO:0000256" key="2">
    <source>
        <dbReference type="ARBA" id="ARBA00009997"/>
    </source>
</evidence>
<proteinExistence type="inferred from homology"/>
<evidence type="ECO:0000256" key="5">
    <source>
        <dbReference type="ARBA" id="ARBA00022801"/>
    </source>
</evidence>
<name>A0A7C4VFB9_9DEIN</name>
<dbReference type="SUPFAM" id="SSF142823">
    <property type="entry name" value="ComB-like"/>
    <property type="match status" value="1"/>
</dbReference>
<dbReference type="Pfam" id="PF04029">
    <property type="entry name" value="2-ph_phosp"/>
    <property type="match status" value="1"/>
</dbReference>